<dbReference type="InterPro" id="IPR010998">
    <property type="entry name" value="Integrase_recombinase_N"/>
</dbReference>
<protein>
    <submittedName>
        <fullName evidence="5">Tyrosine-type recombinase/integrase</fullName>
    </submittedName>
</protein>
<accession>A0ABY4LI19</accession>
<dbReference type="Gene3D" id="1.10.443.10">
    <property type="entry name" value="Intergrase catalytic core"/>
    <property type="match status" value="1"/>
</dbReference>
<name>A0ABY4LI19_9BACT</name>
<evidence type="ECO:0000259" key="4">
    <source>
        <dbReference type="PROSITE" id="PS51898"/>
    </source>
</evidence>
<comment type="similarity">
    <text evidence="1">Belongs to the 'phage' integrase family.</text>
</comment>
<dbReference type="SUPFAM" id="SSF56349">
    <property type="entry name" value="DNA breaking-rejoining enzymes"/>
    <property type="match status" value="1"/>
</dbReference>
<keyword evidence="6" id="KW-1185">Reference proteome</keyword>
<dbReference type="InterPro" id="IPR022000">
    <property type="entry name" value="Min27-like_integrase_DNA_bind"/>
</dbReference>
<evidence type="ECO:0000256" key="2">
    <source>
        <dbReference type="ARBA" id="ARBA00023125"/>
    </source>
</evidence>
<dbReference type="InterPro" id="IPR011010">
    <property type="entry name" value="DNA_brk_join_enz"/>
</dbReference>
<evidence type="ECO:0000256" key="3">
    <source>
        <dbReference type="ARBA" id="ARBA00023172"/>
    </source>
</evidence>
<dbReference type="Pfam" id="PF12167">
    <property type="entry name" value="Arm-DNA-bind_2"/>
    <property type="match status" value="1"/>
</dbReference>
<evidence type="ECO:0000313" key="5">
    <source>
        <dbReference type="EMBL" id="UPU37512.1"/>
    </source>
</evidence>
<dbReference type="Gene3D" id="1.10.150.130">
    <property type="match status" value="1"/>
</dbReference>
<keyword evidence="3" id="KW-0233">DNA recombination</keyword>
<proteinExistence type="inferred from homology"/>
<keyword evidence="2" id="KW-0238">DNA-binding</keyword>
<sequence>MARNKDVKRTSIKISSSSGDSAGCLVVKPGSGRLYVDFYRGTLRSEISTGLSDSAKNRRQASAKLTTVLDAIERGTFCFEEVFSEASLKLKTAHARLDHRSYAPPPDTITLKEYVDGAKGGKAGWRERILANYPSESKQIDYNQALDDRILTHFGAMNFREINGVALEVFVNTLTWRTTKRVGKPLSSSRKRNILTVLNAVLQAARVEYDWKIPDPFDYLEAKKNAVPKRVKRYPAVFRYGTWQALLAAMPLFYRPIAELFLLTGMIGSEVAGLRKKDIVGGFLNVCNGRVKEREKEKLKNEFRPRRIPITDALRRVLDVLVGRSTSDYVVEMHDGELYSHIRFKDNVWESAFKKAGIPYTRPYDIRHTYAAWSMTLRMDLNKLERLMGHNSKQMLYETYGKYVQGLEEDVEKILEYMGPDFLRADRKGRVSGPCSEIVSENGWSAYFVGGLTI</sequence>
<dbReference type="PROSITE" id="PS51898">
    <property type="entry name" value="TYR_RECOMBINASE"/>
    <property type="match status" value="1"/>
</dbReference>
<gene>
    <name evidence="5" type="ORF">M1B72_07350</name>
</gene>
<evidence type="ECO:0000256" key="1">
    <source>
        <dbReference type="ARBA" id="ARBA00008857"/>
    </source>
</evidence>
<dbReference type="PANTHER" id="PTHR30349">
    <property type="entry name" value="PHAGE INTEGRASE-RELATED"/>
    <property type="match status" value="1"/>
</dbReference>
<dbReference type="InterPro" id="IPR002104">
    <property type="entry name" value="Integrase_catalytic"/>
</dbReference>
<organism evidence="5 6">
    <name type="scientific">Geomonas paludis</name>
    <dbReference type="NCBI Taxonomy" id="2740185"/>
    <lineage>
        <taxon>Bacteria</taxon>
        <taxon>Pseudomonadati</taxon>
        <taxon>Thermodesulfobacteriota</taxon>
        <taxon>Desulfuromonadia</taxon>
        <taxon>Geobacterales</taxon>
        <taxon>Geobacteraceae</taxon>
        <taxon>Geomonas</taxon>
    </lineage>
</organism>
<reference evidence="5" key="1">
    <citation type="submission" date="2022-04" db="EMBL/GenBank/DDBJ databases">
        <authorList>
            <person name="Liu G."/>
        </authorList>
    </citation>
    <scope>NUCLEOTIDE SEQUENCE</scope>
    <source>
        <strain evidence="5">RG22</strain>
    </source>
</reference>
<dbReference type="Proteomes" id="UP000831485">
    <property type="component" value="Chromosome"/>
</dbReference>
<dbReference type="Pfam" id="PF00589">
    <property type="entry name" value="Phage_integrase"/>
    <property type="match status" value="1"/>
</dbReference>
<dbReference type="RefSeq" id="WP_248647101.1">
    <property type="nucleotide sequence ID" value="NZ_CP096574.1"/>
</dbReference>
<dbReference type="EMBL" id="CP096574">
    <property type="protein sequence ID" value="UPU37512.1"/>
    <property type="molecule type" value="Genomic_DNA"/>
</dbReference>
<dbReference type="InterPro" id="IPR050090">
    <property type="entry name" value="Tyrosine_recombinase_XerCD"/>
</dbReference>
<feature type="domain" description="Tyr recombinase" evidence="4">
    <location>
        <begin position="233"/>
        <end position="416"/>
    </location>
</feature>
<evidence type="ECO:0000313" key="6">
    <source>
        <dbReference type="Proteomes" id="UP000831485"/>
    </source>
</evidence>
<dbReference type="PANTHER" id="PTHR30349:SF64">
    <property type="entry name" value="PROPHAGE INTEGRASE INTD-RELATED"/>
    <property type="match status" value="1"/>
</dbReference>
<dbReference type="InterPro" id="IPR013762">
    <property type="entry name" value="Integrase-like_cat_sf"/>
</dbReference>